<organism evidence="2">
    <name type="scientific">bioreactor metagenome</name>
    <dbReference type="NCBI Taxonomy" id="1076179"/>
    <lineage>
        <taxon>unclassified sequences</taxon>
        <taxon>metagenomes</taxon>
        <taxon>ecological metagenomes</taxon>
    </lineage>
</organism>
<keyword evidence="1" id="KW-1133">Transmembrane helix</keyword>
<keyword evidence="1" id="KW-0812">Transmembrane</keyword>
<accession>A0A645JKV6</accession>
<keyword evidence="1" id="KW-0472">Membrane</keyword>
<dbReference type="EMBL" id="VSSQ01136893">
    <property type="protein sequence ID" value="MPN60954.1"/>
    <property type="molecule type" value="Genomic_DNA"/>
</dbReference>
<evidence type="ECO:0000256" key="1">
    <source>
        <dbReference type="SAM" id="Phobius"/>
    </source>
</evidence>
<gene>
    <name evidence="2" type="ORF">SDC9_208687</name>
</gene>
<evidence type="ECO:0000313" key="2">
    <source>
        <dbReference type="EMBL" id="MPN60954.1"/>
    </source>
</evidence>
<protein>
    <submittedName>
        <fullName evidence="2">Uncharacterized protein</fullName>
    </submittedName>
</protein>
<sequence>MKRVFAIAVGLLLGLCMAVPVSATTTFDYDLSAPPTMTQQASTGGPQVSTPQTGDDLPVALTIISMTIGATLCTIAIYLYRKHAR</sequence>
<dbReference type="AlphaFoldDB" id="A0A645JKV6"/>
<proteinExistence type="predicted"/>
<reference evidence="2" key="1">
    <citation type="submission" date="2019-08" db="EMBL/GenBank/DDBJ databases">
        <authorList>
            <person name="Kucharzyk K."/>
            <person name="Murdoch R.W."/>
            <person name="Higgins S."/>
            <person name="Loffler F."/>
        </authorList>
    </citation>
    <scope>NUCLEOTIDE SEQUENCE</scope>
</reference>
<feature type="transmembrane region" description="Helical" evidence="1">
    <location>
        <begin position="59"/>
        <end position="80"/>
    </location>
</feature>
<name>A0A645JKV6_9ZZZZ</name>
<comment type="caution">
    <text evidence="2">The sequence shown here is derived from an EMBL/GenBank/DDBJ whole genome shotgun (WGS) entry which is preliminary data.</text>
</comment>